<sequence length="94" mass="10307">MANNEDDVPFLHRPEEHEVGAVDELYCWLPGSGDRECNGSCVAYDNRFLQDQKFTSCMTLNTIRSMGLSIGKQANAAAAHLMKADAPRPPKVGP</sequence>
<reference evidence="1" key="1">
    <citation type="submission" date="2020-04" db="EMBL/GenBank/DDBJ databases">
        <authorList>
            <person name="Chiriac C."/>
            <person name="Salcher M."/>
            <person name="Ghai R."/>
            <person name="Kavagutti S V."/>
        </authorList>
    </citation>
    <scope>NUCLEOTIDE SEQUENCE</scope>
</reference>
<evidence type="ECO:0000313" key="2">
    <source>
        <dbReference type="EMBL" id="CAB4135212.1"/>
    </source>
</evidence>
<protein>
    <submittedName>
        <fullName evidence="1">Uncharacterized protein</fullName>
    </submittedName>
</protein>
<organism evidence="1">
    <name type="scientific">uncultured Caudovirales phage</name>
    <dbReference type="NCBI Taxonomy" id="2100421"/>
    <lineage>
        <taxon>Viruses</taxon>
        <taxon>Duplodnaviria</taxon>
        <taxon>Heunggongvirae</taxon>
        <taxon>Uroviricota</taxon>
        <taxon>Caudoviricetes</taxon>
        <taxon>Peduoviridae</taxon>
        <taxon>Maltschvirus</taxon>
        <taxon>Maltschvirus maltsch</taxon>
    </lineage>
</organism>
<gene>
    <name evidence="1" type="ORF">UFOVP127_62</name>
    <name evidence="2" type="ORF">UFOVP276_168</name>
</gene>
<name>A0A6J5LA48_9CAUD</name>
<dbReference type="EMBL" id="LR796249">
    <property type="protein sequence ID" value="CAB4131271.1"/>
    <property type="molecule type" value="Genomic_DNA"/>
</dbReference>
<evidence type="ECO:0000313" key="1">
    <source>
        <dbReference type="EMBL" id="CAB4131271.1"/>
    </source>
</evidence>
<dbReference type="EMBL" id="LR796294">
    <property type="protein sequence ID" value="CAB4135212.1"/>
    <property type="molecule type" value="Genomic_DNA"/>
</dbReference>
<proteinExistence type="predicted"/>
<accession>A0A6J5LA48</accession>